<feature type="region of interest" description="Disordered" evidence="1">
    <location>
        <begin position="1"/>
        <end position="25"/>
    </location>
</feature>
<protein>
    <submittedName>
        <fullName evidence="2">Uncharacterized protein</fullName>
    </submittedName>
</protein>
<accession>A0A224YKJ0</accession>
<reference evidence="2" key="1">
    <citation type="journal article" date="2017" name="Parasit. Vectors">
        <title>Sialotranscriptomics of Rhipicephalus zambeziensis reveals intricate expression profiles of secretory proteins and suggests tight temporal transcriptional regulation during blood-feeding.</title>
        <authorList>
            <person name="de Castro M.H."/>
            <person name="de Klerk D."/>
            <person name="Pienaar R."/>
            <person name="Rees D.J.G."/>
            <person name="Mans B.J."/>
        </authorList>
    </citation>
    <scope>NUCLEOTIDE SEQUENCE</scope>
    <source>
        <tissue evidence="2">Salivary glands</tissue>
    </source>
</reference>
<evidence type="ECO:0000313" key="2">
    <source>
        <dbReference type="EMBL" id="MAA14723.1"/>
    </source>
</evidence>
<dbReference type="EMBL" id="GFPF01003577">
    <property type="protein sequence ID" value="MAA14723.1"/>
    <property type="molecule type" value="Transcribed_RNA"/>
</dbReference>
<organism evidence="2">
    <name type="scientific">Rhipicephalus zambeziensis</name>
    <dbReference type="NCBI Taxonomy" id="60191"/>
    <lineage>
        <taxon>Eukaryota</taxon>
        <taxon>Metazoa</taxon>
        <taxon>Ecdysozoa</taxon>
        <taxon>Arthropoda</taxon>
        <taxon>Chelicerata</taxon>
        <taxon>Arachnida</taxon>
        <taxon>Acari</taxon>
        <taxon>Parasitiformes</taxon>
        <taxon>Ixodida</taxon>
        <taxon>Ixodoidea</taxon>
        <taxon>Ixodidae</taxon>
        <taxon>Rhipicephalinae</taxon>
        <taxon>Rhipicephalus</taxon>
        <taxon>Rhipicephalus</taxon>
    </lineage>
</organism>
<evidence type="ECO:0000256" key="1">
    <source>
        <dbReference type="SAM" id="MobiDB-lite"/>
    </source>
</evidence>
<dbReference type="AlphaFoldDB" id="A0A224YKJ0"/>
<sequence length="118" mass="12802">MSAVCDEGGRGGKGHRKEKNESIDERETCFSLSLNLRCEAKRKAKEHLLSVKRMAEARRVLCSFLAFRGYVGWLGCCHVDVADGKTPARVDAASASAFLLAGFATRTLSSPATHLTSQ</sequence>
<name>A0A224YKJ0_9ACAR</name>
<proteinExistence type="predicted"/>